<feature type="domain" description="Plasmid pRiA4b Orf3-like" evidence="1">
    <location>
        <begin position="11"/>
        <end position="178"/>
    </location>
</feature>
<dbReference type="EMBL" id="JACHDE010000080">
    <property type="protein sequence ID" value="MBB5406079.1"/>
    <property type="molecule type" value="Genomic_DNA"/>
</dbReference>
<dbReference type="PANTHER" id="PTHR41878:SF1">
    <property type="entry name" value="TNPR PROTEIN"/>
    <property type="match status" value="1"/>
</dbReference>
<dbReference type="InterPro" id="IPR024047">
    <property type="entry name" value="MM3350-like_sf"/>
</dbReference>
<accession>A0A7W8P621</accession>
<dbReference type="SUPFAM" id="SSF159941">
    <property type="entry name" value="MM3350-like"/>
    <property type="match status" value="1"/>
</dbReference>
<dbReference type="Pfam" id="PF07929">
    <property type="entry name" value="PRiA4_ORF3"/>
    <property type="match status" value="1"/>
</dbReference>
<dbReference type="PANTHER" id="PTHR41878">
    <property type="entry name" value="LEXA REPRESSOR-RELATED"/>
    <property type="match status" value="1"/>
</dbReference>
<reference evidence="2 3" key="1">
    <citation type="submission" date="2020-08" db="EMBL/GenBank/DDBJ databases">
        <title>Genomic Encyclopedia of Type Strains, Phase IV (KMG-V): Genome sequencing to study the core and pangenomes of soil and plant-associated prokaryotes.</title>
        <authorList>
            <person name="Whitman W."/>
        </authorList>
    </citation>
    <scope>NUCLEOTIDE SEQUENCE [LARGE SCALE GENOMIC DNA]</scope>
    <source>
        <strain evidence="2 3">JPY162</strain>
    </source>
</reference>
<organism evidence="2 3">
    <name type="scientific">Paraburkholderia youngii</name>
    <dbReference type="NCBI Taxonomy" id="2782701"/>
    <lineage>
        <taxon>Bacteria</taxon>
        <taxon>Pseudomonadati</taxon>
        <taxon>Pseudomonadota</taxon>
        <taxon>Betaproteobacteria</taxon>
        <taxon>Burkholderiales</taxon>
        <taxon>Burkholderiaceae</taxon>
        <taxon>Paraburkholderia</taxon>
    </lineage>
</organism>
<gene>
    <name evidence="2" type="ORF">HDG41_008182</name>
</gene>
<evidence type="ECO:0000313" key="2">
    <source>
        <dbReference type="EMBL" id="MBB5406079.1"/>
    </source>
</evidence>
<sequence>MRLVKAPVPDYVLRVELKYIKPAIWRRIIVPGSIRLGKLHVVLQLAMGWEGGHLHEFVFGETNYGEPDDFGFQSDPPMLNEARVTLAKALGGLKSFTYIYDYGDNWQHRIKVEKALMPDPDMRRPLCLDGQNACPPEDVGGVPGYADFLEAITDPTHEEHDHFLEWCGGNFDPAAFDLVLTNQRLSEVKF</sequence>
<proteinExistence type="predicted"/>
<name>A0A7W8P621_9BURK</name>
<evidence type="ECO:0000313" key="3">
    <source>
        <dbReference type="Proteomes" id="UP000592820"/>
    </source>
</evidence>
<dbReference type="Proteomes" id="UP000592820">
    <property type="component" value="Unassembled WGS sequence"/>
</dbReference>
<protein>
    <recommendedName>
        <fullName evidence="1">Plasmid pRiA4b Orf3-like domain-containing protein</fullName>
    </recommendedName>
</protein>
<dbReference type="AlphaFoldDB" id="A0A7W8P621"/>
<dbReference type="Gene3D" id="3.10.290.30">
    <property type="entry name" value="MM3350-like"/>
    <property type="match status" value="1"/>
</dbReference>
<evidence type="ECO:0000259" key="1">
    <source>
        <dbReference type="Pfam" id="PF07929"/>
    </source>
</evidence>
<dbReference type="InterPro" id="IPR012912">
    <property type="entry name" value="Plasmid_pRiA4b_Orf3-like"/>
</dbReference>
<comment type="caution">
    <text evidence="2">The sequence shown here is derived from an EMBL/GenBank/DDBJ whole genome shotgun (WGS) entry which is preliminary data.</text>
</comment>